<sequence length="272" mass="30781">MSSATRAFLLDVYLDEISENEDMEKESSYLVVLSETIMLVSKAAKKNFIERNSEGEIWVKGSALASVKSPRATRAQDLGSETSELFLASWEKVSATWVLEKTSRLAVPPSFHLFQHPPTDDTKKTWIRDDARLLLQIINSIDNEVVGLVDHFCKAFYRSEKEAKSLTTYFMEFKKTYEELNVFLPFSTNIKVQHAQREQMAIMSFLAGLSSEFETAKSHIPSSSEISSLKDVSNRVLRTKSTPSIQWTNVLVAKGEGGRNNARRWNNNDAGR</sequence>
<reference evidence="1" key="1">
    <citation type="submission" date="2023-08" db="EMBL/GenBank/DDBJ databases">
        <title>A de novo genome assembly of Solanum verrucosum Schlechtendal, a Mexican diploid species geographically isolated from the other diploid A-genome species in potato relatives.</title>
        <authorList>
            <person name="Hosaka K."/>
        </authorList>
    </citation>
    <scope>NUCLEOTIDE SEQUENCE</scope>
    <source>
        <tissue evidence="1">Young leaves</tissue>
    </source>
</reference>
<evidence type="ECO:0000313" key="1">
    <source>
        <dbReference type="EMBL" id="WMV08547.1"/>
    </source>
</evidence>
<accession>A0AAF0PPH9</accession>
<dbReference type="Proteomes" id="UP001234989">
    <property type="component" value="Chromosome 1"/>
</dbReference>
<dbReference type="EMBL" id="CP133612">
    <property type="protein sequence ID" value="WMV08547.1"/>
    <property type="molecule type" value="Genomic_DNA"/>
</dbReference>
<protein>
    <submittedName>
        <fullName evidence="1">Uncharacterized protein</fullName>
    </submittedName>
</protein>
<keyword evidence="2" id="KW-1185">Reference proteome</keyword>
<dbReference type="AlphaFoldDB" id="A0AAF0PPH9"/>
<organism evidence="1 2">
    <name type="scientific">Solanum verrucosum</name>
    <dbReference type="NCBI Taxonomy" id="315347"/>
    <lineage>
        <taxon>Eukaryota</taxon>
        <taxon>Viridiplantae</taxon>
        <taxon>Streptophyta</taxon>
        <taxon>Embryophyta</taxon>
        <taxon>Tracheophyta</taxon>
        <taxon>Spermatophyta</taxon>
        <taxon>Magnoliopsida</taxon>
        <taxon>eudicotyledons</taxon>
        <taxon>Gunneridae</taxon>
        <taxon>Pentapetalae</taxon>
        <taxon>asterids</taxon>
        <taxon>lamiids</taxon>
        <taxon>Solanales</taxon>
        <taxon>Solanaceae</taxon>
        <taxon>Solanoideae</taxon>
        <taxon>Solaneae</taxon>
        <taxon>Solanum</taxon>
    </lineage>
</organism>
<evidence type="ECO:0000313" key="2">
    <source>
        <dbReference type="Proteomes" id="UP001234989"/>
    </source>
</evidence>
<name>A0AAF0PPH9_SOLVR</name>
<gene>
    <name evidence="1" type="ORF">MTR67_001932</name>
</gene>
<proteinExistence type="predicted"/>